<keyword evidence="5" id="KW-1185">Reference proteome</keyword>
<accession>A0A8J6BRU0</accession>
<reference evidence="4" key="1">
    <citation type="journal article" date="2021" name="bioRxiv">
        <title>Whole Genome Assembly and Annotation of Northern Wild Rice, Zizania palustris L., Supports a Whole Genome Duplication in the Zizania Genus.</title>
        <authorList>
            <person name="Haas M."/>
            <person name="Kono T."/>
            <person name="Macchietto M."/>
            <person name="Millas R."/>
            <person name="McGilp L."/>
            <person name="Shao M."/>
            <person name="Duquette J."/>
            <person name="Hirsch C.N."/>
            <person name="Kimball J."/>
        </authorList>
    </citation>
    <scope>NUCLEOTIDE SEQUENCE</scope>
    <source>
        <tissue evidence="4">Fresh leaf tissue</tissue>
    </source>
</reference>
<name>A0A8J6BRU0_ZIZPA</name>
<feature type="domain" description="Sulfotransferase" evidence="3">
    <location>
        <begin position="11"/>
        <end position="174"/>
    </location>
</feature>
<dbReference type="EC" id="2.8.2.-" evidence="2"/>
<organism evidence="4 5">
    <name type="scientific">Zizania palustris</name>
    <name type="common">Northern wild rice</name>
    <dbReference type="NCBI Taxonomy" id="103762"/>
    <lineage>
        <taxon>Eukaryota</taxon>
        <taxon>Viridiplantae</taxon>
        <taxon>Streptophyta</taxon>
        <taxon>Embryophyta</taxon>
        <taxon>Tracheophyta</taxon>
        <taxon>Spermatophyta</taxon>
        <taxon>Magnoliopsida</taxon>
        <taxon>Liliopsida</taxon>
        <taxon>Poales</taxon>
        <taxon>Poaceae</taxon>
        <taxon>BOP clade</taxon>
        <taxon>Oryzoideae</taxon>
        <taxon>Oryzeae</taxon>
        <taxon>Zizaniinae</taxon>
        <taxon>Zizania</taxon>
    </lineage>
</organism>
<protein>
    <recommendedName>
        <fullName evidence="2">Sulfotransferase</fullName>
        <ecNumber evidence="2">2.8.2.-</ecNumber>
    </recommendedName>
</protein>
<proteinExistence type="inferred from homology"/>
<dbReference type="Pfam" id="PF00685">
    <property type="entry name" value="Sulfotransfer_1"/>
    <property type="match status" value="1"/>
</dbReference>
<evidence type="ECO:0000256" key="2">
    <source>
        <dbReference type="RuleBase" id="RU361155"/>
    </source>
</evidence>
<dbReference type="Proteomes" id="UP000729402">
    <property type="component" value="Unassembled WGS sequence"/>
</dbReference>
<reference evidence="4" key="2">
    <citation type="submission" date="2021-02" db="EMBL/GenBank/DDBJ databases">
        <authorList>
            <person name="Kimball J.A."/>
            <person name="Haas M.W."/>
            <person name="Macchietto M."/>
            <person name="Kono T."/>
            <person name="Duquette J."/>
            <person name="Shao M."/>
        </authorList>
    </citation>
    <scope>NUCLEOTIDE SEQUENCE</scope>
    <source>
        <tissue evidence="4">Fresh leaf tissue</tissue>
    </source>
</reference>
<keyword evidence="1 2" id="KW-0808">Transferase</keyword>
<dbReference type="GO" id="GO:0008146">
    <property type="term" value="F:sulfotransferase activity"/>
    <property type="evidence" value="ECO:0007669"/>
    <property type="project" value="InterPro"/>
</dbReference>
<dbReference type="EMBL" id="JAAALK010000081">
    <property type="protein sequence ID" value="KAG8090835.1"/>
    <property type="molecule type" value="Genomic_DNA"/>
</dbReference>
<sequence length="174" mass="19875">MVADVWFTARPSDSIVVTLPKSGITWIKALLYATTVHWRENPADSTDHPFNFLGSHDCVKFLEYQLYTENKIPDLEKLPDPRIFATHVPYMSLPRSTVASGCKVVYVCRDPKDNLISLWDLANKFRVKNGQEPVPADTVTELFCNGVSPFGPYWEHVLGYWNAHLLHPEQVLFL</sequence>
<evidence type="ECO:0000313" key="5">
    <source>
        <dbReference type="Proteomes" id="UP000729402"/>
    </source>
</evidence>
<evidence type="ECO:0000259" key="3">
    <source>
        <dbReference type="Pfam" id="PF00685"/>
    </source>
</evidence>
<dbReference type="OrthoDB" id="205623at2759"/>
<gene>
    <name evidence="4" type="ORF">GUJ93_ZPchr0011g28516</name>
</gene>
<dbReference type="InterPro" id="IPR000863">
    <property type="entry name" value="Sulfotransferase_dom"/>
</dbReference>
<dbReference type="AlphaFoldDB" id="A0A8J6BRU0"/>
<comment type="caution">
    <text evidence="4">The sequence shown here is derived from an EMBL/GenBank/DDBJ whole genome shotgun (WGS) entry which is preliminary data.</text>
</comment>
<comment type="similarity">
    <text evidence="2">Belongs to the sulfotransferase 1 family.</text>
</comment>
<evidence type="ECO:0000256" key="1">
    <source>
        <dbReference type="ARBA" id="ARBA00022679"/>
    </source>
</evidence>
<dbReference type="PANTHER" id="PTHR11783">
    <property type="entry name" value="SULFOTRANSFERASE SULT"/>
    <property type="match status" value="1"/>
</dbReference>
<evidence type="ECO:0000313" key="4">
    <source>
        <dbReference type="EMBL" id="KAG8090835.1"/>
    </source>
</evidence>